<keyword evidence="2" id="KW-1185">Reference proteome</keyword>
<dbReference type="AlphaFoldDB" id="A0AAD4BW19"/>
<sequence length="81" mass="8976">HISHSKWHFKICVSPELPPRNAHKKPTVVIFDNAMIMDDSTIFTGAGISGVSSFGVVLMLTDCNHHRCLYQPNQGNCQVPT</sequence>
<gene>
    <name evidence="1" type="ORF">L210DRAFT_870480</name>
</gene>
<evidence type="ECO:0000313" key="2">
    <source>
        <dbReference type="Proteomes" id="UP001194468"/>
    </source>
</evidence>
<comment type="caution">
    <text evidence="1">The sequence shown here is derived from an EMBL/GenBank/DDBJ whole genome shotgun (WGS) entry which is preliminary data.</text>
</comment>
<name>A0AAD4BW19_BOLED</name>
<accession>A0AAD4BW19</accession>
<reference evidence="1" key="2">
    <citation type="journal article" date="2020" name="Nat. Commun.">
        <title>Large-scale genome sequencing of mycorrhizal fungi provides insights into the early evolution of symbiotic traits.</title>
        <authorList>
            <person name="Miyauchi S."/>
            <person name="Kiss E."/>
            <person name="Kuo A."/>
            <person name="Drula E."/>
            <person name="Kohler A."/>
            <person name="Sanchez-Garcia M."/>
            <person name="Morin E."/>
            <person name="Andreopoulos B."/>
            <person name="Barry K.W."/>
            <person name="Bonito G."/>
            <person name="Buee M."/>
            <person name="Carver A."/>
            <person name="Chen C."/>
            <person name="Cichocki N."/>
            <person name="Clum A."/>
            <person name="Culley D."/>
            <person name="Crous P.W."/>
            <person name="Fauchery L."/>
            <person name="Girlanda M."/>
            <person name="Hayes R.D."/>
            <person name="Keri Z."/>
            <person name="LaButti K."/>
            <person name="Lipzen A."/>
            <person name="Lombard V."/>
            <person name="Magnuson J."/>
            <person name="Maillard F."/>
            <person name="Murat C."/>
            <person name="Nolan M."/>
            <person name="Ohm R.A."/>
            <person name="Pangilinan J."/>
            <person name="Pereira M.F."/>
            <person name="Perotto S."/>
            <person name="Peter M."/>
            <person name="Pfister S."/>
            <person name="Riley R."/>
            <person name="Sitrit Y."/>
            <person name="Stielow J.B."/>
            <person name="Szollosi G."/>
            <person name="Zifcakova L."/>
            <person name="Stursova M."/>
            <person name="Spatafora J.W."/>
            <person name="Tedersoo L."/>
            <person name="Vaario L.M."/>
            <person name="Yamada A."/>
            <person name="Yan M."/>
            <person name="Wang P."/>
            <person name="Xu J."/>
            <person name="Bruns T."/>
            <person name="Baldrian P."/>
            <person name="Vilgalys R."/>
            <person name="Dunand C."/>
            <person name="Henrissat B."/>
            <person name="Grigoriev I.V."/>
            <person name="Hibbett D."/>
            <person name="Nagy L.G."/>
            <person name="Martin F.M."/>
        </authorList>
    </citation>
    <scope>NUCLEOTIDE SEQUENCE</scope>
    <source>
        <strain evidence="1">BED1</strain>
    </source>
</reference>
<reference evidence="1" key="1">
    <citation type="submission" date="2019-10" db="EMBL/GenBank/DDBJ databases">
        <authorList>
            <consortium name="DOE Joint Genome Institute"/>
            <person name="Kuo A."/>
            <person name="Miyauchi S."/>
            <person name="Kiss E."/>
            <person name="Drula E."/>
            <person name="Kohler A."/>
            <person name="Sanchez-Garcia M."/>
            <person name="Andreopoulos B."/>
            <person name="Barry K.W."/>
            <person name="Bonito G."/>
            <person name="Buee M."/>
            <person name="Carver A."/>
            <person name="Chen C."/>
            <person name="Cichocki N."/>
            <person name="Clum A."/>
            <person name="Culley D."/>
            <person name="Crous P.W."/>
            <person name="Fauchery L."/>
            <person name="Girlanda M."/>
            <person name="Hayes R."/>
            <person name="Keri Z."/>
            <person name="LaButti K."/>
            <person name="Lipzen A."/>
            <person name="Lombard V."/>
            <person name="Magnuson J."/>
            <person name="Maillard F."/>
            <person name="Morin E."/>
            <person name="Murat C."/>
            <person name="Nolan M."/>
            <person name="Ohm R."/>
            <person name="Pangilinan J."/>
            <person name="Pereira M."/>
            <person name="Perotto S."/>
            <person name="Peter M."/>
            <person name="Riley R."/>
            <person name="Sitrit Y."/>
            <person name="Stielow B."/>
            <person name="Szollosi G."/>
            <person name="Zifcakova L."/>
            <person name="Stursova M."/>
            <person name="Spatafora J.W."/>
            <person name="Tedersoo L."/>
            <person name="Vaario L.-M."/>
            <person name="Yamada A."/>
            <person name="Yan M."/>
            <person name="Wang P."/>
            <person name="Xu J."/>
            <person name="Bruns T."/>
            <person name="Baldrian P."/>
            <person name="Vilgalys R."/>
            <person name="Henrissat B."/>
            <person name="Grigoriev I.V."/>
            <person name="Hibbett D."/>
            <person name="Nagy L.G."/>
            <person name="Martin F.M."/>
        </authorList>
    </citation>
    <scope>NUCLEOTIDE SEQUENCE</scope>
    <source>
        <strain evidence="1">BED1</strain>
    </source>
</reference>
<dbReference type="EMBL" id="WHUW01000011">
    <property type="protein sequence ID" value="KAF8440916.1"/>
    <property type="molecule type" value="Genomic_DNA"/>
</dbReference>
<protein>
    <submittedName>
        <fullName evidence="1">Uncharacterized protein</fullName>
    </submittedName>
</protein>
<dbReference type="Proteomes" id="UP001194468">
    <property type="component" value="Unassembled WGS sequence"/>
</dbReference>
<organism evidence="1 2">
    <name type="scientific">Boletus edulis BED1</name>
    <dbReference type="NCBI Taxonomy" id="1328754"/>
    <lineage>
        <taxon>Eukaryota</taxon>
        <taxon>Fungi</taxon>
        <taxon>Dikarya</taxon>
        <taxon>Basidiomycota</taxon>
        <taxon>Agaricomycotina</taxon>
        <taxon>Agaricomycetes</taxon>
        <taxon>Agaricomycetidae</taxon>
        <taxon>Boletales</taxon>
        <taxon>Boletineae</taxon>
        <taxon>Boletaceae</taxon>
        <taxon>Boletoideae</taxon>
        <taxon>Boletus</taxon>
    </lineage>
</organism>
<evidence type="ECO:0000313" key="1">
    <source>
        <dbReference type="EMBL" id="KAF8440916.1"/>
    </source>
</evidence>
<feature type="non-terminal residue" evidence="1">
    <location>
        <position position="1"/>
    </location>
</feature>
<proteinExistence type="predicted"/>